<proteinExistence type="inferred from homology"/>
<keyword evidence="7" id="KW-0472">Membrane</keyword>
<dbReference type="FunFam" id="2.30.42.10:FF:000056">
    <property type="entry name" value="Golgi reassembly-stacking protein 2 isoform 1"/>
    <property type="match status" value="1"/>
</dbReference>
<evidence type="ECO:0000256" key="8">
    <source>
        <dbReference type="ARBA" id="ARBA00023288"/>
    </source>
</evidence>
<organism evidence="11 12">
    <name type="scientific">Myotis davidii</name>
    <name type="common">David's myotis</name>
    <dbReference type="NCBI Taxonomy" id="225400"/>
    <lineage>
        <taxon>Eukaryota</taxon>
        <taxon>Metazoa</taxon>
        <taxon>Chordata</taxon>
        <taxon>Craniata</taxon>
        <taxon>Vertebrata</taxon>
        <taxon>Euteleostomi</taxon>
        <taxon>Mammalia</taxon>
        <taxon>Eutheria</taxon>
        <taxon>Laurasiatheria</taxon>
        <taxon>Chiroptera</taxon>
        <taxon>Yangochiroptera</taxon>
        <taxon>Vespertilionidae</taxon>
        <taxon>Myotis</taxon>
    </lineage>
</organism>
<evidence type="ECO:0000256" key="5">
    <source>
        <dbReference type="ARBA" id="ARBA00022737"/>
    </source>
</evidence>
<dbReference type="Gene3D" id="2.30.42.10">
    <property type="match status" value="2"/>
</dbReference>
<gene>
    <name evidence="11" type="ORF">MDA_GLEAN10024266</name>
</gene>
<evidence type="ECO:0000313" key="11">
    <source>
        <dbReference type="EMBL" id="ELK28205.1"/>
    </source>
</evidence>
<keyword evidence="6" id="KW-0333">Golgi apparatus</keyword>
<dbReference type="AlphaFoldDB" id="L5LQB9"/>
<evidence type="ECO:0000256" key="9">
    <source>
        <dbReference type="PIRSR" id="PIRSR607583-1"/>
    </source>
</evidence>
<dbReference type="Pfam" id="PF04495">
    <property type="entry name" value="GRASP55_65"/>
    <property type="match status" value="1"/>
</dbReference>
<dbReference type="SUPFAM" id="SSF50156">
    <property type="entry name" value="PDZ domain-like"/>
    <property type="match status" value="2"/>
</dbReference>
<evidence type="ECO:0000256" key="1">
    <source>
        <dbReference type="ARBA" id="ARBA00004394"/>
    </source>
</evidence>
<sequence>QVQENSPGHRAGLEPFFDFIVSINGSRLNKDNDTLKDLLKANVEKPVKMLIYSSKTLELRETSVTPSNMWGGQGLLGVSIRFCSFDGANENVWHVLEVESNSPAARAGLRPHSDYIIGADTVMNESEDLFSLIETHETKPLKLYVYNTDTDNCREVIITPNSAWGGEGSLGCGIGYGYLHRIPTRPFEEGKKISLPGQMTGTPITPLKDGFTEVQLSSVNPPSLSPPGTTEIEQSLSGLSISSTAPAISNVLSTGVPTVPLLPPQVNQSLTSVPSMNPATTLPGLMPLPPGLPNLPALPNLNLPTPHVMPSVSLPELVNPGLPPLPSLSSRNLPGIAALPLPSEFLPSFPLVPEVSSAAGSAELLSSLPPTSSPPSDPVMTTARADAASALTLDVTLPTSKAPITVEDRVSESALASQKPVSSRRAGCRVQGRAVTVTTSPLALGSAQRASLVNKAVPLNPAAGFGPVSASEGIPPAAYN</sequence>
<evidence type="ECO:0000256" key="4">
    <source>
        <dbReference type="ARBA" id="ARBA00022707"/>
    </source>
</evidence>
<dbReference type="PANTHER" id="PTHR12893:SF1">
    <property type="entry name" value="GOLGI REASSEMBLY-STACKING PROTEIN 2"/>
    <property type="match status" value="1"/>
</dbReference>
<name>L5LQB9_MYODS</name>
<feature type="non-terminal residue" evidence="11">
    <location>
        <position position="1"/>
    </location>
</feature>
<evidence type="ECO:0000256" key="6">
    <source>
        <dbReference type="ARBA" id="ARBA00023034"/>
    </source>
</evidence>
<keyword evidence="12" id="KW-1185">Reference proteome</keyword>
<dbReference type="eggNOG" id="KOG3834">
    <property type="taxonomic scope" value="Eukaryota"/>
</dbReference>
<keyword evidence="8" id="KW-0449">Lipoprotein</keyword>
<feature type="domain" description="PDZ GRASP-type" evidence="10">
    <location>
        <begin position="91"/>
        <end position="179"/>
    </location>
</feature>
<keyword evidence="9" id="KW-0862">Zinc</keyword>
<evidence type="ECO:0000259" key="10">
    <source>
        <dbReference type="PROSITE" id="PS51865"/>
    </source>
</evidence>
<keyword evidence="3" id="KW-0597">Phosphoprotein</keyword>
<dbReference type="PROSITE" id="PS51865">
    <property type="entry name" value="PDZ_GRASP"/>
    <property type="match status" value="2"/>
</dbReference>
<reference evidence="12" key="1">
    <citation type="journal article" date="2013" name="Science">
        <title>Comparative analysis of bat genomes provides insight into the evolution of flight and immunity.</title>
        <authorList>
            <person name="Zhang G."/>
            <person name="Cowled C."/>
            <person name="Shi Z."/>
            <person name="Huang Z."/>
            <person name="Bishop-Lilly K.A."/>
            <person name="Fang X."/>
            <person name="Wynne J.W."/>
            <person name="Xiong Z."/>
            <person name="Baker M.L."/>
            <person name="Zhao W."/>
            <person name="Tachedjian M."/>
            <person name="Zhu Y."/>
            <person name="Zhou P."/>
            <person name="Jiang X."/>
            <person name="Ng J."/>
            <person name="Yang L."/>
            <person name="Wu L."/>
            <person name="Xiao J."/>
            <person name="Feng Y."/>
            <person name="Chen Y."/>
            <person name="Sun X."/>
            <person name="Zhang Y."/>
            <person name="Marsh G.A."/>
            <person name="Crameri G."/>
            <person name="Broder C.C."/>
            <person name="Frey K.G."/>
            <person name="Wang L.F."/>
            <person name="Wang J."/>
        </authorList>
    </citation>
    <scope>NUCLEOTIDE SEQUENCE [LARGE SCALE GENOMIC DNA]</scope>
</reference>
<comment type="similarity">
    <text evidence="2">Belongs to the GORASP family.</text>
</comment>
<evidence type="ECO:0000256" key="7">
    <source>
        <dbReference type="ARBA" id="ARBA00023136"/>
    </source>
</evidence>
<dbReference type="FunFam" id="2.30.42.10:FF:000026">
    <property type="entry name" value="Golgi reassembly stacking protein 2"/>
    <property type="match status" value="1"/>
</dbReference>
<dbReference type="EMBL" id="KB109552">
    <property type="protein sequence ID" value="ELK28205.1"/>
    <property type="molecule type" value="Genomic_DNA"/>
</dbReference>
<dbReference type="GO" id="GO:0007030">
    <property type="term" value="P:Golgi organization"/>
    <property type="evidence" value="ECO:0007669"/>
    <property type="project" value="TreeGrafter"/>
</dbReference>
<dbReference type="Proteomes" id="UP000010556">
    <property type="component" value="Unassembled WGS sequence"/>
</dbReference>
<comment type="subcellular location">
    <subcellularLocation>
        <location evidence="1">Golgi apparatus membrane</location>
    </subcellularLocation>
</comment>
<feature type="domain" description="PDZ GRASP-type" evidence="10">
    <location>
        <begin position="1"/>
        <end position="85"/>
    </location>
</feature>
<evidence type="ECO:0000256" key="2">
    <source>
        <dbReference type="ARBA" id="ARBA00007144"/>
    </source>
</evidence>
<accession>L5LQB9</accession>
<keyword evidence="9" id="KW-0479">Metal-binding</keyword>
<keyword evidence="5" id="KW-0677">Repeat</keyword>
<dbReference type="GO" id="GO:0046872">
    <property type="term" value="F:metal ion binding"/>
    <property type="evidence" value="ECO:0007669"/>
    <property type="project" value="UniProtKB-KW"/>
</dbReference>
<protein>
    <submittedName>
        <fullName evidence="11">Golgi reassembly-stacking protein 2</fullName>
    </submittedName>
</protein>
<keyword evidence="4" id="KW-0519">Myristate</keyword>
<dbReference type="GO" id="GO:0000139">
    <property type="term" value="C:Golgi membrane"/>
    <property type="evidence" value="ECO:0007669"/>
    <property type="project" value="UniProtKB-SubCell"/>
</dbReference>
<dbReference type="InterPro" id="IPR024958">
    <property type="entry name" value="GRASP_PDZ"/>
</dbReference>
<evidence type="ECO:0000313" key="12">
    <source>
        <dbReference type="Proteomes" id="UP000010556"/>
    </source>
</evidence>
<dbReference type="PANTHER" id="PTHR12893">
    <property type="entry name" value="GOLGI REASSEMBLY STACKING PROTEIN GRASP"/>
    <property type="match status" value="1"/>
</dbReference>
<dbReference type="InterPro" id="IPR036034">
    <property type="entry name" value="PDZ_sf"/>
</dbReference>
<evidence type="ECO:0000256" key="3">
    <source>
        <dbReference type="ARBA" id="ARBA00022553"/>
    </source>
</evidence>
<feature type="binding site" evidence="9">
    <location>
        <position position="83"/>
    </location>
    <ligand>
        <name>Zn(2+)</name>
        <dbReference type="ChEBI" id="CHEBI:29105"/>
    </ligand>
</feature>
<dbReference type="InterPro" id="IPR007583">
    <property type="entry name" value="GRASP55_65"/>
</dbReference>